<keyword evidence="2" id="KW-1185">Reference proteome</keyword>
<dbReference type="AlphaFoldDB" id="A0A9P6KXD2"/>
<sequence length="102" mass="11794">MNTFPKKNIKQLSMPAYTPSSNGISERLNKTISYILSINKNCEINKVVRQAEMALNINFNRNLGISPYNLINQRNFFDPRHQTIEVKPKTICESTKQSTYKI</sequence>
<dbReference type="GO" id="GO:0003676">
    <property type="term" value="F:nucleic acid binding"/>
    <property type="evidence" value="ECO:0007669"/>
    <property type="project" value="InterPro"/>
</dbReference>
<dbReference type="SUPFAM" id="SSF53098">
    <property type="entry name" value="Ribonuclease H-like"/>
    <property type="match status" value="1"/>
</dbReference>
<dbReference type="EMBL" id="SBJO01000704">
    <property type="protein sequence ID" value="KAF9758211.1"/>
    <property type="molecule type" value="Genomic_DNA"/>
</dbReference>
<dbReference type="Proteomes" id="UP000740883">
    <property type="component" value="Unassembled WGS sequence"/>
</dbReference>
<evidence type="ECO:0000313" key="2">
    <source>
        <dbReference type="Proteomes" id="UP000740883"/>
    </source>
</evidence>
<accession>A0A9P6KXD2</accession>
<proteinExistence type="predicted"/>
<evidence type="ECO:0000313" key="1">
    <source>
        <dbReference type="EMBL" id="KAF9758211.1"/>
    </source>
</evidence>
<gene>
    <name evidence="1" type="ORF">NGRA_3237</name>
</gene>
<name>A0A9P6KXD2_9MICR</name>
<dbReference type="Gene3D" id="3.30.420.10">
    <property type="entry name" value="Ribonuclease H-like superfamily/Ribonuclease H"/>
    <property type="match status" value="1"/>
</dbReference>
<evidence type="ECO:0008006" key="3">
    <source>
        <dbReference type="Google" id="ProtNLM"/>
    </source>
</evidence>
<protein>
    <recommendedName>
        <fullName evidence="3">Integrase catalytic domain-containing protein</fullName>
    </recommendedName>
</protein>
<organism evidence="1 2">
    <name type="scientific">Nosema granulosis</name>
    <dbReference type="NCBI Taxonomy" id="83296"/>
    <lineage>
        <taxon>Eukaryota</taxon>
        <taxon>Fungi</taxon>
        <taxon>Fungi incertae sedis</taxon>
        <taxon>Microsporidia</taxon>
        <taxon>Nosematidae</taxon>
        <taxon>Nosema</taxon>
    </lineage>
</organism>
<dbReference type="InterPro" id="IPR036397">
    <property type="entry name" value="RNaseH_sf"/>
</dbReference>
<reference evidence="1 2" key="1">
    <citation type="journal article" date="2020" name="Genome Biol. Evol.">
        <title>Comparative genomics of strictly vertically transmitted, feminizing microsporidia endosymbionts of amphipod crustaceans.</title>
        <authorList>
            <person name="Cormier A."/>
            <person name="Chebbi M.A."/>
            <person name="Giraud I."/>
            <person name="Wattier R."/>
            <person name="Teixeira M."/>
            <person name="Gilbert C."/>
            <person name="Rigaud T."/>
            <person name="Cordaux R."/>
        </authorList>
    </citation>
    <scope>NUCLEOTIDE SEQUENCE [LARGE SCALE GENOMIC DNA]</scope>
    <source>
        <strain evidence="1 2">Ou3-Ou53</strain>
    </source>
</reference>
<dbReference type="InterPro" id="IPR012337">
    <property type="entry name" value="RNaseH-like_sf"/>
</dbReference>
<comment type="caution">
    <text evidence="1">The sequence shown here is derived from an EMBL/GenBank/DDBJ whole genome shotgun (WGS) entry which is preliminary data.</text>
</comment>